<dbReference type="InterPro" id="IPR052344">
    <property type="entry name" value="Transposase-related"/>
</dbReference>
<dbReference type="AlphaFoldDB" id="A0A347WIR8"/>
<gene>
    <name evidence="2" type="ORF">CL176_02440</name>
</gene>
<organism evidence="2 3">
    <name type="scientific">Suicoccus acidiformans</name>
    <dbReference type="NCBI Taxonomy" id="2036206"/>
    <lineage>
        <taxon>Bacteria</taxon>
        <taxon>Bacillati</taxon>
        <taxon>Bacillota</taxon>
        <taxon>Bacilli</taxon>
        <taxon>Lactobacillales</taxon>
        <taxon>Aerococcaceae</taxon>
        <taxon>Suicoccus</taxon>
    </lineage>
</organism>
<dbReference type="OrthoDB" id="9760067at2"/>
<evidence type="ECO:0000313" key="3">
    <source>
        <dbReference type="Proteomes" id="UP000263232"/>
    </source>
</evidence>
<evidence type="ECO:0000313" key="2">
    <source>
        <dbReference type="EMBL" id="AXY24975.1"/>
    </source>
</evidence>
<name>A0A347WIR8_9LACT</name>
<keyword evidence="3" id="KW-1185">Reference proteome</keyword>
<dbReference type="KEGG" id="abae:CL176_02440"/>
<proteinExistence type="predicted"/>
<feature type="domain" description="Transposase IS66 central" evidence="1">
    <location>
        <begin position="56"/>
        <end position="102"/>
    </location>
</feature>
<dbReference type="EMBL" id="CP023434">
    <property type="protein sequence ID" value="AXY24975.1"/>
    <property type="molecule type" value="Genomic_DNA"/>
</dbReference>
<protein>
    <recommendedName>
        <fullName evidence="1">Transposase IS66 central domain-containing protein</fullName>
    </recommendedName>
</protein>
<dbReference type="PANTHER" id="PTHR33678">
    <property type="entry name" value="BLL1576 PROTEIN"/>
    <property type="match status" value="1"/>
</dbReference>
<dbReference type="PANTHER" id="PTHR33678:SF2">
    <property type="match status" value="1"/>
</dbReference>
<evidence type="ECO:0000259" key="1">
    <source>
        <dbReference type="Pfam" id="PF03050"/>
    </source>
</evidence>
<sequence>MQHIRKELIGRELVVIPVGLEVVNHYQHTYKCTHCSENDVSGMIVKESTPKGPIQKSIISASLITEILYLKYVQKVPAYRQEAHWKNYEFDLTRNIICNCISLYANNI</sequence>
<reference evidence="2 3" key="1">
    <citation type="submission" date="2017-09" db="EMBL/GenBank/DDBJ databases">
        <title>Complete genome sequence of Oxytococcus suis strain ZY16052.</title>
        <authorList>
            <person name="Li F."/>
        </authorList>
    </citation>
    <scope>NUCLEOTIDE SEQUENCE [LARGE SCALE GENOMIC DNA]</scope>
    <source>
        <strain evidence="2 3">ZY16052</strain>
    </source>
</reference>
<accession>A0A347WIR8</accession>
<dbReference type="Pfam" id="PF03050">
    <property type="entry name" value="DDE_Tnp_IS66"/>
    <property type="match status" value="1"/>
</dbReference>
<dbReference type="InterPro" id="IPR004291">
    <property type="entry name" value="Transposase_IS66_central"/>
</dbReference>
<dbReference type="Proteomes" id="UP000263232">
    <property type="component" value="Chromosome"/>
</dbReference>